<dbReference type="PRINTS" id="PR00111">
    <property type="entry name" value="ABHYDROLASE"/>
</dbReference>
<dbReference type="GO" id="GO:0003824">
    <property type="term" value="F:catalytic activity"/>
    <property type="evidence" value="ECO:0007669"/>
    <property type="project" value="InterPro"/>
</dbReference>
<organism evidence="2 3">
    <name type="scientific">Taxus chinensis</name>
    <name type="common">Chinese yew</name>
    <name type="synonym">Taxus wallichiana var. chinensis</name>
    <dbReference type="NCBI Taxonomy" id="29808"/>
    <lineage>
        <taxon>Eukaryota</taxon>
        <taxon>Viridiplantae</taxon>
        <taxon>Streptophyta</taxon>
        <taxon>Embryophyta</taxon>
        <taxon>Tracheophyta</taxon>
        <taxon>Spermatophyta</taxon>
        <taxon>Pinopsida</taxon>
        <taxon>Pinidae</taxon>
        <taxon>Conifers II</taxon>
        <taxon>Cupressales</taxon>
        <taxon>Taxaceae</taxon>
        <taxon>Taxus</taxon>
    </lineage>
</organism>
<dbReference type="AlphaFoldDB" id="A0AA38LG92"/>
<evidence type="ECO:0000313" key="2">
    <source>
        <dbReference type="EMBL" id="KAH9321110.1"/>
    </source>
</evidence>
<keyword evidence="3" id="KW-1185">Reference proteome</keyword>
<evidence type="ECO:0000259" key="1">
    <source>
        <dbReference type="Pfam" id="PF00561"/>
    </source>
</evidence>
<accession>A0AA38LG92</accession>
<dbReference type="PANTHER" id="PTHR43139:SF52">
    <property type="entry name" value="SI:DKEY-122A22.2"/>
    <property type="match status" value="1"/>
</dbReference>
<dbReference type="InterPro" id="IPR029058">
    <property type="entry name" value="AB_hydrolase_fold"/>
</dbReference>
<sequence>MASDLFSLVSFRNKRLHRSFLSAGLEPKLLDIDNETTIHCWCPKKQDTHKPNVVLIHGFGTNAMWQWYPQVEPFGKSFNVFVPDLMFFGESTTRGSGRSEVFQAESIMKMLKKFGVTKFSAIGTSYGGFVAYHLGCLYPEAVEKVVIASSGVCKNGKDNEELLQRAGLQKVSELLLPQTADNLRTLMRLSLYKPPSLLPNFVLNDYIKTLYVKNRAEKEELLRGVILGTELAPPLPVLKQDVLIVWGEHDQIFPVEKALELKKHLGDQAELVVMKNASHVPHIENPQEFNKIVEKFLLQK</sequence>
<dbReference type="OMA" id="STTIHCW"/>
<dbReference type="Proteomes" id="UP000824469">
    <property type="component" value="Unassembled WGS sequence"/>
</dbReference>
<dbReference type="PRINTS" id="PR00412">
    <property type="entry name" value="EPOXHYDRLASE"/>
</dbReference>
<dbReference type="SUPFAM" id="SSF53474">
    <property type="entry name" value="alpha/beta-Hydrolases"/>
    <property type="match status" value="1"/>
</dbReference>
<dbReference type="EMBL" id="JAHRHJ020000003">
    <property type="protein sequence ID" value="KAH9321110.1"/>
    <property type="molecule type" value="Genomic_DNA"/>
</dbReference>
<dbReference type="InterPro" id="IPR052370">
    <property type="entry name" value="Meta-cleavage_hydrolase"/>
</dbReference>
<evidence type="ECO:0000313" key="3">
    <source>
        <dbReference type="Proteomes" id="UP000824469"/>
    </source>
</evidence>
<gene>
    <name evidence="2" type="ORF">KI387_015749</name>
</gene>
<proteinExistence type="predicted"/>
<dbReference type="Pfam" id="PF00561">
    <property type="entry name" value="Abhydrolase_1"/>
    <property type="match status" value="1"/>
</dbReference>
<name>A0AA38LG92_TAXCH</name>
<comment type="caution">
    <text evidence="2">The sequence shown here is derived from an EMBL/GenBank/DDBJ whole genome shotgun (WGS) entry which is preliminary data.</text>
</comment>
<dbReference type="InterPro" id="IPR000639">
    <property type="entry name" value="Epox_hydrolase-like"/>
</dbReference>
<dbReference type="PANTHER" id="PTHR43139">
    <property type="entry name" value="SI:DKEY-122A22.2"/>
    <property type="match status" value="1"/>
</dbReference>
<dbReference type="InterPro" id="IPR000073">
    <property type="entry name" value="AB_hydrolase_1"/>
</dbReference>
<dbReference type="Gene3D" id="3.40.50.1820">
    <property type="entry name" value="alpha/beta hydrolase"/>
    <property type="match status" value="1"/>
</dbReference>
<protein>
    <recommendedName>
        <fullName evidence="1">AB hydrolase-1 domain-containing protein</fullName>
    </recommendedName>
</protein>
<reference evidence="2 3" key="1">
    <citation type="journal article" date="2021" name="Nat. Plants">
        <title>The Taxus genome provides insights into paclitaxel biosynthesis.</title>
        <authorList>
            <person name="Xiong X."/>
            <person name="Gou J."/>
            <person name="Liao Q."/>
            <person name="Li Y."/>
            <person name="Zhou Q."/>
            <person name="Bi G."/>
            <person name="Li C."/>
            <person name="Du R."/>
            <person name="Wang X."/>
            <person name="Sun T."/>
            <person name="Guo L."/>
            <person name="Liang H."/>
            <person name="Lu P."/>
            <person name="Wu Y."/>
            <person name="Zhang Z."/>
            <person name="Ro D.K."/>
            <person name="Shang Y."/>
            <person name="Huang S."/>
            <person name="Yan J."/>
        </authorList>
    </citation>
    <scope>NUCLEOTIDE SEQUENCE [LARGE SCALE GENOMIC DNA]</scope>
    <source>
        <strain evidence="2">Ta-2019</strain>
    </source>
</reference>
<feature type="domain" description="AB hydrolase-1" evidence="1">
    <location>
        <begin position="51"/>
        <end position="286"/>
    </location>
</feature>